<evidence type="ECO:0000313" key="3">
    <source>
        <dbReference type="Proteomes" id="UP000242444"/>
    </source>
</evidence>
<sequence length="116" mass="12467">MPDEDEGKKSGSKVDWRAAKDKVVGLIAGIARWIGLIFALILVMHVIFVVGDANPENGIVTFARDWSETLSVGFKDLFAPADPKLSVLVNYGIAALFWLVVSSIVAKIIRRVGGAG</sequence>
<name>A0A263D4N1_9PSEU</name>
<feature type="transmembrane region" description="Helical" evidence="1">
    <location>
        <begin position="23"/>
        <end position="48"/>
    </location>
</feature>
<evidence type="ECO:0000256" key="1">
    <source>
        <dbReference type="SAM" id="Phobius"/>
    </source>
</evidence>
<accession>A0A263D4N1</accession>
<evidence type="ECO:0000313" key="2">
    <source>
        <dbReference type="EMBL" id="OZM73454.1"/>
    </source>
</evidence>
<protein>
    <submittedName>
        <fullName evidence="2">Uncharacterized protein</fullName>
    </submittedName>
</protein>
<dbReference type="RefSeq" id="WP_094862708.1">
    <property type="nucleotide sequence ID" value="NZ_NKYE01000005.1"/>
</dbReference>
<reference evidence="2 3" key="1">
    <citation type="submission" date="2017-07" db="EMBL/GenBank/DDBJ databases">
        <title>Amycolatopsis antarcticus sp. nov., isolated from the surface of an Antarcticus brown macroalga.</title>
        <authorList>
            <person name="Wang J."/>
            <person name="Leiva S."/>
            <person name="Huang J."/>
            <person name="Huang Y."/>
        </authorList>
    </citation>
    <scope>NUCLEOTIDE SEQUENCE [LARGE SCALE GENOMIC DNA]</scope>
    <source>
        <strain evidence="2 3">AU-G6</strain>
    </source>
</reference>
<comment type="caution">
    <text evidence="2">The sequence shown here is derived from an EMBL/GenBank/DDBJ whole genome shotgun (WGS) entry which is preliminary data.</text>
</comment>
<keyword evidence="1" id="KW-0472">Membrane</keyword>
<dbReference type="InParanoid" id="A0A263D4N1"/>
<feature type="transmembrane region" description="Helical" evidence="1">
    <location>
        <begin position="88"/>
        <end position="109"/>
    </location>
</feature>
<keyword evidence="1" id="KW-1133">Transmembrane helix</keyword>
<dbReference type="Proteomes" id="UP000242444">
    <property type="component" value="Unassembled WGS sequence"/>
</dbReference>
<keyword evidence="1" id="KW-0812">Transmembrane</keyword>
<dbReference type="AlphaFoldDB" id="A0A263D4N1"/>
<dbReference type="EMBL" id="NKYE01000005">
    <property type="protein sequence ID" value="OZM73454.1"/>
    <property type="molecule type" value="Genomic_DNA"/>
</dbReference>
<dbReference type="OrthoDB" id="5192539at2"/>
<gene>
    <name evidence="2" type="ORF">CFN78_10910</name>
</gene>
<organism evidence="2 3">
    <name type="scientific">Amycolatopsis antarctica</name>
    <dbReference type="NCBI Taxonomy" id="1854586"/>
    <lineage>
        <taxon>Bacteria</taxon>
        <taxon>Bacillati</taxon>
        <taxon>Actinomycetota</taxon>
        <taxon>Actinomycetes</taxon>
        <taxon>Pseudonocardiales</taxon>
        <taxon>Pseudonocardiaceae</taxon>
        <taxon>Amycolatopsis</taxon>
    </lineage>
</organism>
<proteinExistence type="predicted"/>
<keyword evidence="3" id="KW-1185">Reference proteome</keyword>